<dbReference type="AlphaFoldDB" id="A0AAX6F279"/>
<evidence type="ECO:0000313" key="2">
    <source>
        <dbReference type="Proteomes" id="UP001140949"/>
    </source>
</evidence>
<protein>
    <submittedName>
        <fullName evidence="1">Proline-rich receptor-like protein kinase PERK3</fullName>
    </submittedName>
</protein>
<accession>A0AAX6F279</accession>
<name>A0AAX6F279_IRIPA</name>
<keyword evidence="2" id="KW-1185">Reference proteome</keyword>
<reference evidence="1" key="2">
    <citation type="submission" date="2023-04" db="EMBL/GenBank/DDBJ databases">
        <authorList>
            <person name="Bruccoleri R.E."/>
            <person name="Oakeley E.J."/>
            <person name="Faust A.-M."/>
            <person name="Dessus-Babus S."/>
            <person name="Altorfer M."/>
            <person name="Burckhardt D."/>
            <person name="Oertli M."/>
            <person name="Naumann U."/>
            <person name="Petersen F."/>
            <person name="Wong J."/>
        </authorList>
    </citation>
    <scope>NUCLEOTIDE SEQUENCE</scope>
    <source>
        <strain evidence="1">GSM-AAB239-AS_SAM_17_03QT</strain>
        <tissue evidence="1">Leaf</tissue>
    </source>
</reference>
<keyword evidence="1" id="KW-0808">Transferase</keyword>
<comment type="caution">
    <text evidence="1">The sequence shown here is derived from an EMBL/GenBank/DDBJ whole genome shotgun (WGS) entry which is preliminary data.</text>
</comment>
<sequence length="97" mass="9845">MRARRGTGDALSLGPRWPATIDVVEGTRRLGIVWWFVDGSSGSGSFGEATMRRKRGGVPGDLAAVAGSSCTGQGGRGNPVAMGLEAEREVGGSAALA</sequence>
<organism evidence="1 2">
    <name type="scientific">Iris pallida</name>
    <name type="common">Sweet iris</name>
    <dbReference type="NCBI Taxonomy" id="29817"/>
    <lineage>
        <taxon>Eukaryota</taxon>
        <taxon>Viridiplantae</taxon>
        <taxon>Streptophyta</taxon>
        <taxon>Embryophyta</taxon>
        <taxon>Tracheophyta</taxon>
        <taxon>Spermatophyta</taxon>
        <taxon>Magnoliopsida</taxon>
        <taxon>Liliopsida</taxon>
        <taxon>Asparagales</taxon>
        <taxon>Iridaceae</taxon>
        <taxon>Iridoideae</taxon>
        <taxon>Irideae</taxon>
        <taxon>Iris</taxon>
    </lineage>
</organism>
<evidence type="ECO:0000313" key="1">
    <source>
        <dbReference type="EMBL" id="KAJ6810510.1"/>
    </source>
</evidence>
<dbReference type="GO" id="GO:0016301">
    <property type="term" value="F:kinase activity"/>
    <property type="evidence" value="ECO:0007669"/>
    <property type="project" value="UniProtKB-KW"/>
</dbReference>
<keyword evidence="1" id="KW-0675">Receptor</keyword>
<dbReference type="EMBL" id="JANAVB010032356">
    <property type="protein sequence ID" value="KAJ6810510.1"/>
    <property type="molecule type" value="Genomic_DNA"/>
</dbReference>
<keyword evidence="1" id="KW-0418">Kinase</keyword>
<proteinExistence type="predicted"/>
<reference evidence="1" key="1">
    <citation type="journal article" date="2023" name="GigaByte">
        <title>Genome assembly of the bearded iris, Iris pallida Lam.</title>
        <authorList>
            <person name="Bruccoleri R.E."/>
            <person name="Oakeley E.J."/>
            <person name="Faust A.M.E."/>
            <person name="Altorfer M."/>
            <person name="Dessus-Babus S."/>
            <person name="Burckhardt D."/>
            <person name="Oertli M."/>
            <person name="Naumann U."/>
            <person name="Petersen F."/>
            <person name="Wong J."/>
        </authorList>
    </citation>
    <scope>NUCLEOTIDE SEQUENCE</scope>
    <source>
        <strain evidence="1">GSM-AAB239-AS_SAM_17_03QT</strain>
    </source>
</reference>
<dbReference type="Proteomes" id="UP001140949">
    <property type="component" value="Unassembled WGS sequence"/>
</dbReference>
<gene>
    <name evidence="1" type="ORF">M6B38_156960</name>
</gene>